<evidence type="ECO:0000313" key="2">
    <source>
        <dbReference type="Proteomes" id="UP000184080"/>
    </source>
</evidence>
<name>A0A1M6CS64_9CLOT</name>
<dbReference type="EMBL" id="FQZO01000001">
    <property type="protein sequence ID" value="SHI63820.1"/>
    <property type="molecule type" value="Genomic_DNA"/>
</dbReference>
<protein>
    <recommendedName>
        <fullName evidence="3">HD domain-containing protein</fullName>
    </recommendedName>
</protein>
<sequence length="153" mass="18071">MDILEKAISLALEGHANQKDKGGMPYILHPLYVMNKMDTKNEMICAVLHDLVEDTEITFKDLEFLGFSKENLYTLDCLTRRENEDYFDYIERVKRDKTAVKVKLADLEHNMDFKRAKNLSDEYIILTLKKYKKAWNELNKIRENFICIPMEGK</sequence>
<organism evidence="1 2">
    <name type="scientific">Clostridium amylolyticum</name>
    <dbReference type="NCBI Taxonomy" id="1121298"/>
    <lineage>
        <taxon>Bacteria</taxon>
        <taxon>Bacillati</taxon>
        <taxon>Bacillota</taxon>
        <taxon>Clostridia</taxon>
        <taxon>Eubacteriales</taxon>
        <taxon>Clostridiaceae</taxon>
        <taxon>Clostridium</taxon>
    </lineage>
</organism>
<gene>
    <name evidence="1" type="ORF">SAMN05444401_1218</name>
</gene>
<dbReference type="Gene3D" id="1.10.3210.10">
    <property type="entry name" value="Hypothetical protein af1432"/>
    <property type="match status" value="1"/>
</dbReference>
<dbReference type="AlphaFoldDB" id="A0A1M6CS64"/>
<reference evidence="1 2" key="1">
    <citation type="submission" date="2016-11" db="EMBL/GenBank/DDBJ databases">
        <authorList>
            <person name="Jaros S."/>
            <person name="Januszkiewicz K."/>
            <person name="Wedrychowicz H."/>
        </authorList>
    </citation>
    <scope>NUCLEOTIDE SEQUENCE [LARGE SCALE GENOMIC DNA]</scope>
    <source>
        <strain evidence="1 2">DSM 21864</strain>
    </source>
</reference>
<dbReference type="STRING" id="1121298.SAMN05444401_1218"/>
<evidence type="ECO:0000313" key="1">
    <source>
        <dbReference type="EMBL" id="SHI63820.1"/>
    </source>
</evidence>
<proteinExistence type="predicted"/>
<dbReference type="SUPFAM" id="SSF109604">
    <property type="entry name" value="HD-domain/PDEase-like"/>
    <property type="match status" value="1"/>
</dbReference>
<dbReference type="Proteomes" id="UP000184080">
    <property type="component" value="Unassembled WGS sequence"/>
</dbReference>
<dbReference type="RefSeq" id="WP_073004597.1">
    <property type="nucleotide sequence ID" value="NZ_FQZO01000001.1"/>
</dbReference>
<keyword evidence="2" id="KW-1185">Reference proteome</keyword>
<accession>A0A1M6CS64</accession>
<evidence type="ECO:0008006" key="3">
    <source>
        <dbReference type="Google" id="ProtNLM"/>
    </source>
</evidence>